<accession>A0A9X2I1N4</accession>
<dbReference type="EMBL" id="JANCNS010000001">
    <property type="protein sequence ID" value="MCP9199010.1"/>
    <property type="molecule type" value="Genomic_DNA"/>
</dbReference>
<dbReference type="AlphaFoldDB" id="A0A9X2I1N4"/>
<evidence type="ECO:0000313" key="2">
    <source>
        <dbReference type="Proteomes" id="UP001155280"/>
    </source>
</evidence>
<organism evidence="1 2">
    <name type="scientific">Christiangramia oceanisediminis</name>
    <dbReference type="NCBI Taxonomy" id="2920386"/>
    <lineage>
        <taxon>Bacteria</taxon>
        <taxon>Pseudomonadati</taxon>
        <taxon>Bacteroidota</taxon>
        <taxon>Flavobacteriia</taxon>
        <taxon>Flavobacteriales</taxon>
        <taxon>Flavobacteriaceae</taxon>
        <taxon>Christiangramia</taxon>
    </lineage>
</organism>
<evidence type="ECO:0000313" key="1">
    <source>
        <dbReference type="EMBL" id="MCP9199010.1"/>
    </source>
</evidence>
<comment type="caution">
    <text evidence="1">The sequence shown here is derived from an EMBL/GenBank/DDBJ whole genome shotgun (WGS) entry which is preliminary data.</text>
</comment>
<gene>
    <name evidence="1" type="ORF">MKO06_03760</name>
</gene>
<name>A0A9X2I1N4_9FLAO</name>
<keyword evidence="2" id="KW-1185">Reference proteome</keyword>
<sequence length="327" mass="38590">MKYNRSKHENFPGKSIGFSPDALFPIKSEIKHEAIEIIFKYSDFLTFNYYTEVYFPGLLFEKNLNTPEDNYSKTTQTLIENEILFINTYLEIIRKIFRQFNFSEDYRDLTTYVNQGKLSSEDNLFLEVLKEEDLELEDLRPIISHWLSGKFNFELLYVCSVIYLEITKIFNFLISKVPSSTTNGKKVQTFSNLKEKVHENENQPHTNDSLKWNDKEFSRLTPIYRDLEYNGFLDCGLVNFKKLFSETVDFTPVEWLKEKRALAYFYGLIVHTGLIRKPRPMWDKLPELFTSAIEIKPKSAKTEWSRRNKGEGNSELFSLMESIVNKP</sequence>
<reference evidence="1" key="1">
    <citation type="submission" date="2022-07" db="EMBL/GenBank/DDBJ databases">
        <title>Gramela sediminis sp. nov., isolated from deep-sea sediment of the Indian Ocean.</title>
        <authorList>
            <person name="Shi H."/>
        </authorList>
    </citation>
    <scope>NUCLEOTIDE SEQUENCE</scope>
    <source>
        <strain evidence="1">GC03-9</strain>
    </source>
</reference>
<dbReference type="Proteomes" id="UP001155280">
    <property type="component" value="Unassembled WGS sequence"/>
</dbReference>
<dbReference type="RefSeq" id="WP_241551003.1">
    <property type="nucleotide sequence ID" value="NZ_JANCNS010000001.1"/>
</dbReference>
<proteinExistence type="predicted"/>
<protein>
    <submittedName>
        <fullName evidence="1">Uncharacterized protein</fullName>
    </submittedName>
</protein>